<dbReference type="Pfam" id="PF02779">
    <property type="entry name" value="Transket_pyr"/>
    <property type="match status" value="1"/>
</dbReference>
<feature type="domain" description="Transketolase-like pyrimidine-binding" evidence="4">
    <location>
        <begin position="19"/>
        <end position="182"/>
    </location>
</feature>
<keyword evidence="6" id="KW-1185">Reference proteome</keyword>
<dbReference type="RefSeq" id="WP_253773213.1">
    <property type="nucleotide sequence ID" value="NZ_JAMTCK010000008.1"/>
</dbReference>
<evidence type="ECO:0000256" key="1">
    <source>
        <dbReference type="ARBA" id="ARBA00001964"/>
    </source>
</evidence>
<dbReference type="SMART" id="SM00861">
    <property type="entry name" value="Transket_pyr"/>
    <property type="match status" value="1"/>
</dbReference>
<evidence type="ECO:0000256" key="3">
    <source>
        <dbReference type="ARBA" id="ARBA00023052"/>
    </source>
</evidence>
<proteinExistence type="inferred from homology"/>
<sequence>MTTAELETAAPTWAQRYSVSSREVYRRVLAELAATDPRLFCVDSDMGGLEDIFGAPLPQQYVNVGIAEANLMSVSAGLADTGFLPYANTIAGFASARACEQVKVDIAGNNLPVRIVVTHSGVSAGPYGPTHHCLDDIAIMRTMPNMTVVVPSDAAETEYVIRSTVDLPGPLYVRLGRGATPLVNTGPYEFVLGRARWLRAGDDVTIVATGAHPVHMALRAAEILARRGIGARVLNMHTVKPIDRAALVRAADETAGIVTVEDHVLVGGLGAAVCEVVAEERPCPVRRIGLPDAYFDYVADERDLLVHAGVSPERIAEAALAVGGW</sequence>
<evidence type="ECO:0000256" key="2">
    <source>
        <dbReference type="ARBA" id="ARBA00007131"/>
    </source>
</evidence>
<dbReference type="Pfam" id="PF02780">
    <property type="entry name" value="Transketolase_C"/>
    <property type="match status" value="1"/>
</dbReference>
<dbReference type="InterPro" id="IPR029061">
    <property type="entry name" value="THDP-binding"/>
</dbReference>
<accession>A0AAE3GFR7</accession>
<gene>
    <name evidence="5" type="ORF">LX83_003765</name>
</gene>
<dbReference type="PANTHER" id="PTHR43825:SF5">
    <property type="entry name" value="HYPOTHETICAL TRANSKETOLASE FAMILY PROTEIN"/>
    <property type="match status" value="1"/>
</dbReference>
<evidence type="ECO:0000259" key="4">
    <source>
        <dbReference type="SMART" id="SM00861"/>
    </source>
</evidence>
<dbReference type="CDD" id="cd07033">
    <property type="entry name" value="TPP_PYR_DXS_TK_like"/>
    <property type="match status" value="1"/>
</dbReference>
<comment type="caution">
    <text evidence="5">The sequence shown here is derived from an EMBL/GenBank/DDBJ whole genome shotgun (WGS) entry which is preliminary data.</text>
</comment>
<dbReference type="InterPro" id="IPR051157">
    <property type="entry name" value="PDH/Transketolase"/>
</dbReference>
<protein>
    <submittedName>
        <fullName evidence="5">Transketolase</fullName>
    </submittedName>
</protein>
<dbReference type="GO" id="GO:0000287">
    <property type="term" value="F:magnesium ion binding"/>
    <property type="evidence" value="ECO:0007669"/>
    <property type="project" value="UniProtKB-ARBA"/>
</dbReference>
<comment type="cofactor">
    <cofactor evidence="1">
        <name>thiamine diphosphate</name>
        <dbReference type="ChEBI" id="CHEBI:58937"/>
    </cofactor>
</comment>
<dbReference type="Gene3D" id="3.40.50.970">
    <property type="match status" value="1"/>
</dbReference>
<dbReference type="InterPro" id="IPR009014">
    <property type="entry name" value="Transketo_C/PFOR_II"/>
</dbReference>
<dbReference type="FunFam" id="3.40.50.970:FF:000129">
    <property type="entry name" value="Transketolase"/>
    <property type="match status" value="1"/>
</dbReference>
<dbReference type="SUPFAM" id="SSF52922">
    <property type="entry name" value="TK C-terminal domain-like"/>
    <property type="match status" value="1"/>
</dbReference>
<reference evidence="5" key="1">
    <citation type="submission" date="2022-06" db="EMBL/GenBank/DDBJ databases">
        <title>Genomic Encyclopedia of Archaeal and Bacterial Type Strains, Phase II (KMG-II): from individual species to whole genera.</title>
        <authorList>
            <person name="Goeker M."/>
        </authorList>
    </citation>
    <scope>NUCLEOTIDE SEQUENCE</scope>
    <source>
        <strain evidence="5">DSM 43935</strain>
    </source>
</reference>
<keyword evidence="3" id="KW-0786">Thiamine pyrophosphate</keyword>
<evidence type="ECO:0000313" key="5">
    <source>
        <dbReference type="EMBL" id="MCP2166893.1"/>
    </source>
</evidence>
<dbReference type="PANTHER" id="PTHR43825">
    <property type="entry name" value="PYRUVATE DEHYDROGENASE E1 COMPONENT"/>
    <property type="match status" value="1"/>
</dbReference>
<organism evidence="5 6">
    <name type="scientific">Goodfellowiella coeruleoviolacea</name>
    <dbReference type="NCBI Taxonomy" id="334858"/>
    <lineage>
        <taxon>Bacteria</taxon>
        <taxon>Bacillati</taxon>
        <taxon>Actinomycetota</taxon>
        <taxon>Actinomycetes</taxon>
        <taxon>Pseudonocardiales</taxon>
        <taxon>Pseudonocardiaceae</taxon>
        <taxon>Goodfellowiella</taxon>
    </lineage>
</organism>
<dbReference type="AlphaFoldDB" id="A0AAE3GFR7"/>
<dbReference type="EMBL" id="JAMTCK010000008">
    <property type="protein sequence ID" value="MCP2166893.1"/>
    <property type="molecule type" value="Genomic_DNA"/>
</dbReference>
<name>A0AAE3GFR7_9PSEU</name>
<dbReference type="InterPro" id="IPR033248">
    <property type="entry name" value="Transketolase_C"/>
</dbReference>
<comment type="similarity">
    <text evidence="2">Belongs to the transketolase family.</text>
</comment>
<dbReference type="SUPFAM" id="SSF52518">
    <property type="entry name" value="Thiamin diphosphate-binding fold (THDP-binding)"/>
    <property type="match status" value="1"/>
</dbReference>
<evidence type="ECO:0000313" key="6">
    <source>
        <dbReference type="Proteomes" id="UP001206128"/>
    </source>
</evidence>
<dbReference type="InterPro" id="IPR005475">
    <property type="entry name" value="Transketolase-like_Pyr-bd"/>
</dbReference>
<dbReference type="Proteomes" id="UP001206128">
    <property type="component" value="Unassembled WGS sequence"/>
</dbReference>
<dbReference type="Gene3D" id="3.40.50.920">
    <property type="match status" value="1"/>
</dbReference>